<reference evidence="3" key="1">
    <citation type="journal article" date="2014" name="Int. J. Syst. Evol. Microbiol.">
        <title>Complete genome sequence of Corynebacterium casei LMG S-19264T (=DSM 44701T), isolated from a smear-ripened cheese.</title>
        <authorList>
            <consortium name="US DOE Joint Genome Institute (JGI-PGF)"/>
            <person name="Walter F."/>
            <person name="Albersmeier A."/>
            <person name="Kalinowski J."/>
            <person name="Ruckert C."/>
        </authorList>
    </citation>
    <scope>NUCLEOTIDE SEQUENCE</scope>
    <source>
        <strain evidence="3">JCM 17820</strain>
    </source>
</reference>
<proteinExistence type="predicted"/>
<evidence type="ECO:0008006" key="5">
    <source>
        <dbReference type="Google" id="ProtNLM"/>
    </source>
</evidence>
<feature type="transmembrane region" description="Helical" evidence="2">
    <location>
        <begin position="102"/>
        <end position="121"/>
    </location>
</feature>
<name>A0A830GKB2_9EURY</name>
<gene>
    <name evidence="3" type="ORF">GCM10009030_18460</name>
</gene>
<evidence type="ECO:0000256" key="1">
    <source>
        <dbReference type="SAM" id="MobiDB-lite"/>
    </source>
</evidence>
<dbReference type="AlphaFoldDB" id="A0A830GKB2"/>
<keyword evidence="2" id="KW-0472">Membrane</keyword>
<protein>
    <recommendedName>
        <fullName evidence="5">DUF456 domain-containing protein</fullName>
    </recommendedName>
</protein>
<feature type="transmembrane region" description="Helical" evidence="2">
    <location>
        <begin position="47"/>
        <end position="65"/>
    </location>
</feature>
<feature type="transmembrane region" description="Helical" evidence="2">
    <location>
        <begin position="71"/>
        <end position="90"/>
    </location>
</feature>
<keyword evidence="2" id="KW-0812">Transmembrane</keyword>
<keyword evidence="2" id="KW-1133">Transmembrane helix</keyword>
<dbReference type="RefSeq" id="WP_188996699.1">
    <property type="nucleotide sequence ID" value="NZ_BMOU01000002.1"/>
</dbReference>
<comment type="caution">
    <text evidence="3">The sequence shown here is derived from an EMBL/GenBank/DDBJ whole genome shotgun (WGS) entry which is preliminary data.</text>
</comment>
<accession>A0A830GKB2</accession>
<organism evidence="3 4">
    <name type="scientific">Haloarcula pellucida</name>
    <dbReference type="NCBI Taxonomy" id="1427151"/>
    <lineage>
        <taxon>Archaea</taxon>
        <taxon>Methanobacteriati</taxon>
        <taxon>Methanobacteriota</taxon>
        <taxon>Stenosarchaea group</taxon>
        <taxon>Halobacteria</taxon>
        <taxon>Halobacteriales</taxon>
        <taxon>Haloarculaceae</taxon>
        <taxon>Haloarcula</taxon>
    </lineage>
</organism>
<evidence type="ECO:0000256" key="2">
    <source>
        <dbReference type="SAM" id="Phobius"/>
    </source>
</evidence>
<dbReference type="Proteomes" id="UP000605784">
    <property type="component" value="Unassembled WGS sequence"/>
</dbReference>
<feature type="compositionally biased region" description="Basic and acidic residues" evidence="1">
    <location>
        <begin position="1"/>
        <end position="13"/>
    </location>
</feature>
<reference evidence="3" key="2">
    <citation type="submission" date="2020-09" db="EMBL/GenBank/DDBJ databases">
        <authorList>
            <person name="Sun Q."/>
            <person name="Ohkuma M."/>
        </authorList>
    </citation>
    <scope>NUCLEOTIDE SEQUENCE</scope>
    <source>
        <strain evidence="3">JCM 17820</strain>
    </source>
</reference>
<dbReference type="EMBL" id="BMOU01000002">
    <property type="protein sequence ID" value="GGN93254.1"/>
    <property type="molecule type" value="Genomic_DNA"/>
</dbReference>
<feature type="transmembrane region" description="Helical" evidence="2">
    <location>
        <begin position="133"/>
        <end position="152"/>
    </location>
</feature>
<evidence type="ECO:0000313" key="3">
    <source>
        <dbReference type="EMBL" id="GGN93254.1"/>
    </source>
</evidence>
<sequence>MSERTAERTRETDAEADTAEESPGIGRLDGFSTTTETESESAGGSYFSLRALLFALVAVGGGAVAGSLVPLLPFTALLGIPAGAFVYGLVARERRYAETALAGGVTAGLLSVTSFLSQFVVRGIAGGQLGMGRLFAVAAAVGLVLALLGHYFGRDLRDGLTRDLS</sequence>
<keyword evidence="4" id="KW-1185">Reference proteome</keyword>
<evidence type="ECO:0000313" key="4">
    <source>
        <dbReference type="Proteomes" id="UP000605784"/>
    </source>
</evidence>
<feature type="region of interest" description="Disordered" evidence="1">
    <location>
        <begin position="1"/>
        <end position="39"/>
    </location>
</feature>